<feature type="non-terminal residue" evidence="1">
    <location>
        <position position="89"/>
    </location>
</feature>
<organism evidence="1 2">
    <name type="scientific">Dryococelus australis</name>
    <dbReference type="NCBI Taxonomy" id="614101"/>
    <lineage>
        <taxon>Eukaryota</taxon>
        <taxon>Metazoa</taxon>
        <taxon>Ecdysozoa</taxon>
        <taxon>Arthropoda</taxon>
        <taxon>Hexapoda</taxon>
        <taxon>Insecta</taxon>
        <taxon>Pterygota</taxon>
        <taxon>Neoptera</taxon>
        <taxon>Polyneoptera</taxon>
        <taxon>Phasmatodea</taxon>
        <taxon>Verophasmatodea</taxon>
        <taxon>Anareolatae</taxon>
        <taxon>Phasmatidae</taxon>
        <taxon>Eurycanthinae</taxon>
        <taxon>Dryococelus</taxon>
    </lineage>
</organism>
<evidence type="ECO:0000313" key="1">
    <source>
        <dbReference type="EMBL" id="KAJ8882003.1"/>
    </source>
</evidence>
<dbReference type="EMBL" id="JARBHB010000006">
    <property type="protein sequence ID" value="KAJ8882003.1"/>
    <property type="molecule type" value="Genomic_DNA"/>
</dbReference>
<sequence length="89" mass="10345">MVTLGLFIDLQNAFDTVNHMLPFQKLEFADYLTNRQQYVQHGNNELYFQKCVLNGHITLSADVTSLFYTGNDLNHMLDLMQHDINNLSH</sequence>
<protein>
    <recommendedName>
        <fullName evidence="3">Reverse transcriptase domain-containing protein</fullName>
    </recommendedName>
</protein>
<gene>
    <name evidence="1" type="ORF">PR048_018491</name>
</gene>
<evidence type="ECO:0008006" key="3">
    <source>
        <dbReference type="Google" id="ProtNLM"/>
    </source>
</evidence>
<evidence type="ECO:0000313" key="2">
    <source>
        <dbReference type="Proteomes" id="UP001159363"/>
    </source>
</evidence>
<keyword evidence="2" id="KW-1185">Reference proteome</keyword>
<dbReference type="Proteomes" id="UP001159363">
    <property type="component" value="Chromosome 5"/>
</dbReference>
<accession>A0ABQ9HCH1</accession>
<proteinExistence type="predicted"/>
<comment type="caution">
    <text evidence="1">The sequence shown here is derived from an EMBL/GenBank/DDBJ whole genome shotgun (WGS) entry which is preliminary data.</text>
</comment>
<reference evidence="1 2" key="1">
    <citation type="submission" date="2023-02" db="EMBL/GenBank/DDBJ databases">
        <title>LHISI_Scaffold_Assembly.</title>
        <authorList>
            <person name="Stuart O.P."/>
            <person name="Cleave R."/>
            <person name="Magrath M.J.L."/>
            <person name="Mikheyev A.S."/>
        </authorList>
    </citation>
    <scope>NUCLEOTIDE SEQUENCE [LARGE SCALE GENOMIC DNA]</scope>
    <source>
        <strain evidence="1">Daus_M_001</strain>
        <tissue evidence="1">Leg muscle</tissue>
    </source>
</reference>
<name>A0ABQ9HCH1_9NEOP</name>